<name>A0A645A6X6_9ZZZZ</name>
<organism evidence="1">
    <name type="scientific">bioreactor metagenome</name>
    <dbReference type="NCBI Taxonomy" id="1076179"/>
    <lineage>
        <taxon>unclassified sequences</taxon>
        <taxon>metagenomes</taxon>
        <taxon>ecological metagenomes</taxon>
    </lineage>
</organism>
<evidence type="ECO:0000313" key="1">
    <source>
        <dbReference type="EMBL" id="MPM48041.1"/>
    </source>
</evidence>
<dbReference type="AlphaFoldDB" id="A0A645A6X6"/>
<sequence length="304" mass="32318">MSGATAAQYDSANKTKGYKMLATGADISASANFLADTNSNSYRIASGVKTIFMDFNTDKTVKSIYVKNGLANISSGELAKTGANNTGSYAAQMYINKDGAVEAVIVKTDSTDAVSDNVLFVQARRGETLVDGVRTYTYRVWVNGAEDDYTSTDTVTAGYFATYAEKADGTYKLSSVAKTDAATSAFKITLTKANIDTANKNLIYGVNGYSSTPYTTNVSVNAFKMDGTTVATDIPGGSVLNTAGATWANTKTDYTFSSLKDIYDSTDLDDNDTVTLAFVMNNKQNADDRYKVSAIAVTAVTINP</sequence>
<accession>A0A645A6X6</accession>
<comment type="caution">
    <text evidence="1">The sequence shown here is derived from an EMBL/GenBank/DDBJ whole genome shotgun (WGS) entry which is preliminary data.</text>
</comment>
<gene>
    <name evidence="1" type="ORF">SDC9_94762</name>
</gene>
<protein>
    <submittedName>
        <fullName evidence="1">Uncharacterized protein</fullName>
    </submittedName>
</protein>
<proteinExistence type="predicted"/>
<reference evidence="1" key="1">
    <citation type="submission" date="2019-08" db="EMBL/GenBank/DDBJ databases">
        <authorList>
            <person name="Kucharzyk K."/>
            <person name="Murdoch R.W."/>
            <person name="Higgins S."/>
            <person name="Loffler F."/>
        </authorList>
    </citation>
    <scope>NUCLEOTIDE SEQUENCE</scope>
</reference>
<dbReference type="EMBL" id="VSSQ01011928">
    <property type="protein sequence ID" value="MPM48041.1"/>
    <property type="molecule type" value="Genomic_DNA"/>
</dbReference>